<sequence length="132" mass="15272">MSGHIFPFEYLPAFIRHEIGEIQRYFEEQRQLTVLYFHLDRDTEAIHAELEGALRECDAIFHRKGDFFLVLPGTDKEGGLHVGGMMAEAFDRPVNEVAATWPEDGNEEHELMSALVEYARHHHALDLEEIRP</sequence>
<gene>
    <name evidence="1" type="ORF">SAMN05660831_00393</name>
</gene>
<dbReference type="AlphaFoldDB" id="A0A1I1NZ44"/>
<keyword evidence="2" id="KW-1185">Reference proteome</keyword>
<proteinExistence type="predicted"/>
<dbReference type="EMBL" id="FOMJ01000001">
    <property type="protein sequence ID" value="SFD00003.1"/>
    <property type="molecule type" value="Genomic_DNA"/>
</dbReference>
<dbReference type="Proteomes" id="UP000198611">
    <property type="component" value="Unassembled WGS sequence"/>
</dbReference>
<evidence type="ECO:0000313" key="1">
    <source>
        <dbReference type="EMBL" id="SFD00003.1"/>
    </source>
</evidence>
<accession>A0A1I1NZ44</accession>
<name>A0A1I1NZ44_9GAMM</name>
<reference evidence="1 2" key="1">
    <citation type="submission" date="2016-10" db="EMBL/GenBank/DDBJ databases">
        <authorList>
            <person name="de Groot N.N."/>
        </authorList>
    </citation>
    <scope>NUCLEOTIDE SEQUENCE [LARGE SCALE GENOMIC DNA]</scope>
    <source>
        <strain evidence="1 2">HL3</strain>
    </source>
</reference>
<evidence type="ECO:0000313" key="2">
    <source>
        <dbReference type="Proteomes" id="UP000198611"/>
    </source>
</evidence>
<dbReference type="RefSeq" id="WP_093427065.1">
    <property type="nucleotide sequence ID" value="NZ_FOMJ01000001.1"/>
</dbReference>
<protein>
    <submittedName>
        <fullName evidence="1">Uncharacterized protein</fullName>
    </submittedName>
</protein>
<organism evidence="1 2">
    <name type="scientific">Thiohalospira halophila DSM 15071</name>
    <dbReference type="NCBI Taxonomy" id="1123397"/>
    <lineage>
        <taxon>Bacteria</taxon>
        <taxon>Pseudomonadati</taxon>
        <taxon>Pseudomonadota</taxon>
        <taxon>Gammaproteobacteria</taxon>
        <taxon>Thiohalospirales</taxon>
        <taxon>Thiohalospiraceae</taxon>
        <taxon>Thiohalospira</taxon>
    </lineage>
</organism>
<dbReference type="OrthoDB" id="5334470at2"/>